<dbReference type="AlphaFoldDB" id="A0A4Q1BSC4"/>
<dbReference type="EC" id="3.1.1.29" evidence="1"/>
<evidence type="ECO:0000256" key="1">
    <source>
        <dbReference type="ARBA" id="ARBA00013260"/>
    </source>
</evidence>
<evidence type="ECO:0000256" key="5">
    <source>
        <dbReference type="SAM" id="MobiDB-lite"/>
    </source>
</evidence>
<keyword evidence="7" id="KW-1185">Reference proteome</keyword>
<name>A0A4Q1BSC4_TREME</name>
<dbReference type="InterPro" id="IPR023476">
    <property type="entry name" value="Pep_tRNA_hydro_II_dom_sf"/>
</dbReference>
<evidence type="ECO:0000256" key="4">
    <source>
        <dbReference type="ARBA" id="ARBA00048707"/>
    </source>
</evidence>
<dbReference type="STRING" id="5217.A0A4Q1BSC4"/>
<dbReference type="EMBL" id="SDIL01000014">
    <property type="protein sequence ID" value="RXK40782.1"/>
    <property type="molecule type" value="Genomic_DNA"/>
</dbReference>
<dbReference type="SUPFAM" id="SSF102462">
    <property type="entry name" value="Peptidyl-tRNA hydrolase II"/>
    <property type="match status" value="1"/>
</dbReference>
<organism evidence="6 7">
    <name type="scientific">Tremella mesenterica</name>
    <name type="common">Jelly fungus</name>
    <dbReference type="NCBI Taxonomy" id="5217"/>
    <lineage>
        <taxon>Eukaryota</taxon>
        <taxon>Fungi</taxon>
        <taxon>Dikarya</taxon>
        <taxon>Basidiomycota</taxon>
        <taxon>Agaricomycotina</taxon>
        <taxon>Tremellomycetes</taxon>
        <taxon>Tremellales</taxon>
        <taxon>Tremellaceae</taxon>
        <taxon>Tremella</taxon>
    </lineage>
</organism>
<dbReference type="InParanoid" id="A0A4Q1BSC4"/>
<dbReference type="VEuPathDB" id="FungiDB:TREMEDRAFT_55839"/>
<feature type="compositionally biased region" description="Acidic residues" evidence="5">
    <location>
        <begin position="64"/>
        <end position="74"/>
    </location>
</feature>
<dbReference type="Pfam" id="PF01981">
    <property type="entry name" value="PTH2"/>
    <property type="match status" value="1"/>
</dbReference>
<gene>
    <name evidence="6" type="ORF">M231_01841</name>
</gene>
<dbReference type="NCBIfam" id="TIGR00283">
    <property type="entry name" value="arch_pth2"/>
    <property type="match status" value="1"/>
</dbReference>
<dbReference type="FunCoup" id="A0A4Q1BSC4">
    <property type="interactions" value="672"/>
</dbReference>
<evidence type="ECO:0000313" key="6">
    <source>
        <dbReference type="EMBL" id="RXK40782.1"/>
    </source>
</evidence>
<comment type="similarity">
    <text evidence="3">Belongs to the PTH2 family.</text>
</comment>
<dbReference type="PANTHER" id="PTHR12649">
    <property type="entry name" value="PEPTIDYL-TRNA HYDROLASE 2"/>
    <property type="match status" value="1"/>
</dbReference>
<comment type="caution">
    <text evidence="6">The sequence shown here is derived from an EMBL/GenBank/DDBJ whole genome shotgun (WGS) entry which is preliminary data.</text>
</comment>
<dbReference type="PANTHER" id="PTHR12649:SF11">
    <property type="entry name" value="PEPTIDYL-TRNA HYDROLASE 2, MITOCHONDRIAL"/>
    <property type="match status" value="1"/>
</dbReference>
<dbReference type="OMA" id="RMDLGMT"/>
<evidence type="ECO:0000256" key="2">
    <source>
        <dbReference type="ARBA" id="ARBA00022801"/>
    </source>
</evidence>
<feature type="region of interest" description="Disordered" evidence="5">
    <location>
        <begin position="25"/>
        <end position="74"/>
    </location>
</feature>
<dbReference type="GO" id="GO:0004045">
    <property type="term" value="F:peptidyl-tRNA hydrolase activity"/>
    <property type="evidence" value="ECO:0007669"/>
    <property type="project" value="UniProtKB-EC"/>
</dbReference>
<proteinExistence type="inferred from homology"/>
<comment type="catalytic activity">
    <reaction evidence="4">
        <text>an N-acyl-L-alpha-aminoacyl-tRNA + H2O = an N-acyl-L-amino acid + a tRNA + H(+)</text>
        <dbReference type="Rhea" id="RHEA:54448"/>
        <dbReference type="Rhea" id="RHEA-COMP:10123"/>
        <dbReference type="Rhea" id="RHEA-COMP:13883"/>
        <dbReference type="ChEBI" id="CHEBI:15377"/>
        <dbReference type="ChEBI" id="CHEBI:15378"/>
        <dbReference type="ChEBI" id="CHEBI:59874"/>
        <dbReference type="ChEBI" id="CHEBI:78442"/>
        <dbReference type="ChEBI" id="CHEBI:138191"/>
        <dbReference type="EC" id="3.1.1.29"/>
    </reaction>
</comment>
<evidence type="ECO:0000256" key="3">
    <source>
        <dbReference type="ARBA" id="ARBA00038050"/>
    </source>
</evidence>
<dbReference type="FunFam" id="3.40.1490.10:FF:000003">
    <property type="entry name" value="Peptidyl-tRNA hydrolase"/>
    <property type="match status" value="1"/>
</dbReference>
<dbReference type="GO" id="GO:0005829">
    <property type="term" value="C:cytosol"/>
    <property type="evidence" value="ECO:0007669"/>
    <property type="project" value="TreeGrafter"/>
</dbReference>
<keyword evidence="2 6" id="KW-0378">Hydrolase</keyword>
<dbReference type="Gene3D" id="3.40.1490.10">
    <property type="entry name" value="Bit1"/>
    <property type="match status" value="1"/>
</dbReference>
<evidence type="ECO:0000313" key="7">
    <source>
        <dbReference type="Proteomes" id="UP000289152"/>
    </source>
</evidence>
<reference evidence="6 7" key="1">
    <citation type="submission" date="2016-06" db="EMBL/GenBank/DDBJ databases">
        <title>Evolution of pathogenesis and genome organization in the Tremellales.</title>
        <authorList>
            <person name="Cuomo C."/>
            <person name="Litvintseva A."/>
            <person name="Heitman J."/>
            <person name="Chen Y."/>
            <person name="Sun S."/>
            <person name="Springer D."/>
            <person name="Dromer F."/>
            <person name="Young S."/>
            <person name="Zeng Q."/>
            <person name="Chapman S."/>
            <person name="Gujja S."/>
            <person name="Saif S."/>
            <person name="Birren B."/>
        </authorList>
    </citation>
    <scope>NUCLEOTIDE SEQUENCE [LARGE SCALE GENOMIC DNA]</scope>
    <source>
        <strain evidence="6 7">ATCC 28783</strain>
    </source>
</reference>
<sequence length="206" mass="21854">MSLLQPILISVIAFAIGYQTRSFFSPSQSFASPPRPKSSKSRSNKTIDVDLTDANQPRLSEGASDPESDSEDETVALGSDLGSVKAGMMEEMKLVLVVNDSLKMSKGKIAAQAGHATLAACDTLRGANPRLYRKWQAQGQPKIAVRCSSTEELESLAARARSLNLCARMIQDAGRTQVAPGSKTILGIGPGPAKLINQVTGALKLL</sequence>
<protein>
    <recommendedName>
        <fullName evidence="1">peptidyl-tRNA hydrolase</fullName>
        <ecNumber evidence="1">3.1.1.29</ecNumber>
    </recommendedName>
</protein>
<dbReference type="InterPro" id="IPR002833">
    <property type="entry name" value="PTH2"/>
</dbReference>
<accession>A0A4Q1BSC4</accession>
<dbReference type="OrthoDB" id="1733656at2759"/>
<dbReference type="Proteomes" id="UP000289152">
    <property type="component" value="Unassembled WGS sequence"/>
</dbReference>
<dbReference type="CDD" id="cd02430">
    <property type="entry name" value="PTH2"/>
    <property type="match status" value="1"/>
</dbReference>